<evidence type="ECO:0000313" key="3">
    <source>
        <dbReference type="Proteomes" id="UP001601948"/>
    </source>
</evidence>
<dbReference type="Proteomes" id="UP001601948">
    <property type="component" value="Unassembled WGS sequence"/>
</dbReference>
<keyword evidence="3" id="KW-1185">Reference proteome</keyword>
<evidence type="ECO:0000259" key="1">
    <source>
        <dbReference type="Pfam" id="PF20335"/>
    </source>
</evidence>
<accession>A0ABW6R0F7</accession>
<gene>
    <name evidence="2" type="ORF">ACFYV7_29250</name>
</gene>
<dbReference type="InterPro" id="IPR046582">
    <property type="entry name" value="DUF6630"/>
</dbReference>
<dbReference type="RefSeq" id="WP_387722532.1">
    <property type="nucleotide sequence ID" value="NZ_JBIAPI010000008.1"/>
</dbReference>
<proteinExistence type="predicted"/>
<dbReference type="EMBL" id="JBIAPI010000008">
    <property type="protein sequence ID" value="MFF3226914.1"/>
    <property type="molecule type" value="Genomic_DNA"/>
</dbReference>
<reference evidence="2 3" key="1">
    <citation type="submission" date="2024-10" db="EMBL/GenBank/DDBJ databases">
        <title>The Natural Products Discovery Center: Release of the First 8490 Sequenced Strains for Exploring Actinobacteria Biosynthetic Diversity.</title>
        <authorList>
            <person name="Kalkreuter E."/>
            <person name="Kautsar S.A."/>
            <person name="Yang D."/>
            <person name="Bader C.D."/>
            <person name="Teijaro C.N."/>
            <person name="Fluegel L."/>
            <person name="Davis C.M."/>
            <person name="Simpson J.R."/>
            <person name="Lauterbach L."/>
            <person name="Steele A.D."/>
            <person name="Gui C."/>
            <person name="Meng S."/>
            <person name="Li G."/>
            <person name="Viehrig K."/>
            <person name="Ye F."/>
            <person name="Su P."/>
            <person name="Kiefer A.F."/>
            <person name="Nichols A."/>
            <person name="Cepeda A.J."/>
            <person name="Yan W."/>
            <person name="Fan B."/>
            <person name="Jiang Y."/>
            <person name="Adhikari A."/>
            <person name="Zheng C.-J."/>
            <person name="Schuster L."/>
            <person name="Cowan T.M."/>
            <person name="Smanski M.J."/>
            <person name="Chevrette M.G."/>
            <person name="De Carvalho L.P.S."/>
            <person name="Shen B."/>
        </authorList>
    </citation>
    <scope>NUCLEOTIDE SEQUENCE [LARGE SCALE GENOMIC DNA]</scope>
    <source>
        <strain evidence="2 3">NPDC003040</strain>
    </source>
</reference>
<feature type="domain" description="DUF6630" evidence="1">
    <location>
        <begin position="216"/>
        <end position="298"/>
    </location>
</feature>
<sequence length="367" mass="40520">MFRLDGEVGVSYGQIYVQSDPGDCNPRMHEAFAGQNSGLCGAAVPGALFLSTGLHTGDVGFTVEVRSQAPPLDPAWEEVVEVSFYPLSEQSFLVQWAGEDSWELDLKEGLDYRVRYCAQGMDQAREKDVRLDDEPLLDRYLLQFWPAPPEPDRIVRQTSQAAAHSHDWARRQPDAGFRVRAIMAQRRAHLTPEGAESFRDAESPSGTADMAVISRAADLESVREQLTSLSSYPTALPWDWADTFVVPADESVGYLEAFLEQIGEHAFALGTVLASLDSGHDYYLAFVTPTEFEQLSRLLTAHRMSAESVRYGRWTRRVSSEERAASSAIRAWAIANGHKISAAPGAAITWSLESPEAPEEAGPDRLT</sequence>
<dbReference type="Pfam" id="PF20335">
    <property type="entry name" value="DUF6630"/>
    <property type="match status" value="1"/>
</dbReference>
<name>A0ABW6R0F7_9NOCA</name>
<protein>
    <recommendedName>
        <fullName evidence="1">DUF6630 domain-containing protein</fullName>
    </recommendedName>
</protein>
<evidence type="ECO:0000313" key="2">
    <source>
        <dbReference type="EMBL" id="MFF3226914.1"/>
    </source>
</evidence>
<comment type="caution">
    <text evidence="2">The sequence shown here is derived from an EMBL/GenBank/DDBJ whole genome shotgun (WGS) entry which is preliminary data.</text>
</comment>
<organism evidence="2 3">
    <name type="scientific">Nocardia suismassiliense</name>
    <dbReference type="NCBI Taxonomy" id="2077092"/>
    <lineage>
        <taxon>Bacteria</taxon>
        <taxon>Bacillati</taxon>
        <taxon>Actinomycetota</taxon>
        <taxon>Actinomycetes</taxon>
        <taxon>Mycobacteriales</taxon>
        <taxon>Nocardiaceae</taxon>
        <taxon>Nocardia</taxon>
    </lineage>
</organism>